<evidence type="ECO:0008006" key="3">
    <source>
        <dbReference type="Google" id="ProtNLM"/>
    </source>
</evidence>
<dbReference type="Proteomes" id="UP001189429">
    <property type="component" value="Unassembled WGS sequence"/>
</dbReference>
<sequence>MSEFVVLPNGVDRLGLREEASLPRDLHAALSGVRRTEDFLRRLAGEDAMLEKYKAGVEYVSMEKGRVQVSVLPKERRNLRGRIREVLRLVDEGRADAEMLYVAEMRLMHEQPHPVGGEKVKTLCQRDVKDVLGPYASWSLYWDRHDEGLFVGNPKSGKGLHVDQVLWSNVGKNWRGHKLIAAWPKGEVSSRIATEFDDVLFFPPLAERELAALREAAKVVLVRPGDVYLLRRQYGQCRRP</sequence>
<dbReference type="EMBL" id="CAUYUJ010016065">
    <property type="protein sequence ID" value="CAK0861505.1"/>
    <property type="molecule type" value="Genomic_DNA"/>
</dbReference>
<evidence type="ECO:0000313" key="2">
    <source>
        <dbReference type="Proteomes" id="UP001189429"/>
    </source>
</evidence>
<keyword evidence="2" id="KW-1185">Reference proteome</keyword>
<accession>A0ABN9UNL5</accession>
<name>A0ABN9UNL5_9DINO</name>
<comment type="caution">
    <text evidence="1">The sequence shown here is derived from an EMBL/GenBank/DDBJ whole genome shotgun (WGS) entry which is preliminary data.</text>
</comment>
<reference evidence="1" key="1">
    <citation type="submission" date="2023-10" db="EMBL/GenBank/DDBJ databases">
        <authorList>
            <person name="Chen Y."/>
            <person name="Shah S."/>
            <person name="Dougan E. K."/>
            <person name="Thang M."/>
            <person name="Chan C."/>
        </authorList>
    </citation>
    <scope>NUCLEOTIDE SEQUENCE [LARGE SCALE GENOMIC DNA]</scope>
</reference>
<gene>
    <name evidence="1" type="ORF">PCOR1329_LOCUS50151</name>
</gene>
<organism evidence="1 2">
    <name type="scientific">Prorocentrum cordatum</name>
    <dbReference type="NCBI Taxonomy" id="2364126"/>
    <lineage>
        <taxon>Eukaryota</taxon>
        <taxon>Sar</taxon>
        <taxon>Alveolata</taxon>
        <taxon>Dinophyceae</taxon>
        <taxon>Prorocentrales</taxon>
        <taxon>Prorocentraceae</taxon>
        <taxon>Prorocentrum</taxon>
    </lineage>
</organism>
<evidence type="ECO:0000313" key="1">
    <source>
        <dbReference type="EMBL" id="CAK0861505.1"/>
    </source>
</evidence>
<proteinExistence type="predicted"/>
<protein>
    <recommendedName>
        <fullName evidence="3">Bifunctional lysine-specific demethylase and histidyl-hydroxylase</fullName>
    </recommendedName>
</protein>